<evidence type="ECO:0000313" key="3">
    <source>
        <dbReference type="Proteomes" id="UP000318017"/>
    </source>
</evidence>
<dbReference type="KEGG" id="ahel:Q31a_12110"/>
<dbReference type="EMBL" id="CP036298">
    <property type="protein sequence ID" value="QDV22918.1"/>
    <property type="molecule type" value="Genomic_DNA"/>
</dbReference>
<dbReference type="InterPro" id="IPR006429">
    <property type="entry name" value="Phage_lambda_portal"/>
</dbReference>
<organism evidence="2 3">
    <name type="scientific">Aureliella helgolandensis</name>
    <dbReference type="NCBI Taxonomy" id="2527968"/>
    <lineage>
        <taxon>Bacteria</taxon>
        <taxon>Pseudomonadati</taxon>
        <taxon>Planctomycetota</taxon>
        <taxon>Planctomycetia</taxon>
        <taxon>Pirellulales</taxon>
        <taxon>Pirellulaceae</taxon>
        <taxon>Aureliella</taxon>
    </lineage>
</organism>
<evidence type="ECO:0000256" key="1">
    <source>
        <dbReference type="SAM" id="MobiDB-lite"/>
    </source>
</evidence>
<accession>A0A518G2U8</accession>
<name>A0A518G2U8_9BACT</name>
<reference evidence="2 3" key="1">
    <citation type="submission" date="2019-02" db="EMBL/GenBank/DDBJ databases">
        <title>Deep-cultivation of Planctomycetes and their phenomic and genomic characterization uncovers novel biology.</title>
        <authorList>
            <person name="Wiegand S."/>
            <person name="Jogler M."/>
            <person name="Boedeker C."/>
            <person name="Pinto D."/>
            <person name="Vollmers J."/>
            <person name="Rivas-Marin E."/>
            <person name="Kohn T."/>
            <person name="Peeters S.H."/>
            <person name="Heuer A."/>
            <person name="Rast P."/>
            <person name="Oberbeckmann S."/>
            <person name="Bunk B."/>
            <person name="Jeske O."/>
            <person name="Meyerdierks A."/>
            <person name="Storesund J.E."/>
            <person name="Kallscheuer N."/>
            <person name="Luecker S."/>
            <person name="Lage O.M."/>
            <person name="Pohl T."/>
            <person name="Merkel B.J."/>
            <person name="Hornburger P."/>
            <person name="Mueller R.-W."/>
            <person name="Bruemmer F."/>
            <person name="Labrenz M."/>
            <person name="Spormann A.M."/>
            <person name="Op den Camp H."/>
            <person name="Overmann J."/>
            <person name="Amann R."/>
            <person name="Jetten M.S.M."/>
            <person name="Mascher T."/>
            <person name="Medema M.H."/>
            <person name="Devos D.P."/>
            <person name="Kaster A.-K."/>
            <person name="Ovreas L."/>
            <person name="Rohde M."/>
            <person name="Galperin M.Y."/>
            <person name="Jogler C."/>
        </authorList>
    </citation>
    <scope>NUCLEOTIDE SEQUENCE [LARGE SCALE GENOMIC DNA]</scope>
    <source>
        <strain evidence="2 3">Q31a</strain>
    </source>
</reference>
<proteinExistence type="predicted"/>
<dbReference type="GO" id="GO:0005198">
    <property type="term" value="F:structural molecule activity"/>
    <property type="evidence" value="ECO:0007669"/>
    <property type="project" value="InterPro"/>
</dbReference>
<evidence type="ECO:0000313" key="2">
    <source>
        <dbReference type="EMBL" id="QDV22918.1"/>
    </source>
</evidence>
<feature type="compositionally biased region" description="Polar residues" evidence="1">
    <location>
        <begin position="492"/>
        <end position="511"/>
    </location>
</feature>
<dbReference type="AlphaFoldDB" id="A0A518G2U8"/>
<dbReference type="Proteomes" id="UP000318017">
    <property type="component" value="Chromosome"/>
</dbReference>
<dbReference type="Pfam" id="PF05136">
    <property type="entry name" value="Phage_portal_2"/>
    <property type="match status" value="1"/>
</dbReference>
<protein>
    <submittedName>
        <fullName evidence="2">Phage portal protein, lambda family</fullName>
    </submittedName>
</protein>
<keyword evidence="3" id="KW-1185">Reference proteome</keyword>
<sequence length="511" mass="56970">MSHDSYTIDCMPGVALPSTAPSASAGSPLAAQSDATDKFRFSAHDNVYHSRAHFESTELDRLNSAHWQYATEAPVNDILDEQLPTMRTRSNHEAINNPTTEGLMLSHTLAVAGENGPLLDLWGENDAEDAWCAEAEQVFDEWFEHADASGQMSLAGLIKNWNIACWREGEFLEQIVNEERQFAGVTDVQMRLHGVEVQRLGTPYGESSNPNIVCGVKRNKYKRPVEYWISDDYNHITGGGHWYGASGIIHGYDVVQAQRGQARGIPWLQSGLPISADLRDYDLQVLDAARAAADTCIVASTNHPDSEYADNVPTSIEFRRRRINFMAPGWHLEQVTASHPTAQYKDHRQERMGDLGRAKGVPSMITRLDARDHNYSSARFDYQLLFESAKHVRSTLYNPILRRLALLAISESILAGKLRPAPRRFSMGWVWPNPPEIDEKKSADAEETYMRIGSLPYTTSCSQRHGKRARDMIRLRERDARMLAAAGLPSVSEATTKTGSPTSNQSSDTAA</sequence>
<dbReference type="OrthoDB" id="240179at2"/>
<gene>
    <name evidence="2" type="ORF">Q31a_12110</name>
</gene>
<feature type="region of interest" description="Disordered" evidence="1">
    <location>
        <begin position="486"/>
        <end position="511"/>
    </location>
</feature>
<dbReference type="GO" id="GO:0019068">
    <property type="term" value="P:virion assembly"/>
    <property type="evidence" value="ECO:0007669"/>
    <property type="project" value="InterPro"/>
</dbReference>
<dbReference type="RefSeq" id="WP_145075214.1">
    <property type="nucleotide sequence ID" value="NZ_CP036298.1"/>
</dbReference>